<dbReference type="InterPro" id="IPR032466">
    <property type="entry name" value="Metal_Hydrolase"/>
</dbReference>
<dbReference type="GO" id="GO:0005576">
    <property type="term" value="C:extracellular region"/>
    <property type="evidence" value="ECO:0007669"/>
    <property type="project" value="UniProtKB-SubCell"/>
</dbReference>
<dbReference type="PANTHER" id="PTHR11409:SF39">
    <property type="entry name" value="ADENOSINE DEAMINASE 2"/>
    <property type="match status" value="1"/>
</dbReference>
<keyword evidence="5" id="KW-0964">Secreted</keyword>
<name>A0AAD5URZ0_9APHY</name>
<keyword evidence="6" id="KW-0479">Metal-binding</keyword>
<dbReference type="PANTHER" id="PTHR11409">
    <property type="entry name" value="ADENOSINE DEAMINASE"/>
    <property type="match status" value="1"/>
</dbReference>
<feature type="domain" description="Adenosine deaminase" evidence="10">
    <location>
        <begin position="170"/>
        <end position="468"/>
    </location>
</feature>
<reference evidence="11" key="1">
    <citation type="submission" date="2022-07" db="EMBL/GenBank/DDBJ databases">
        <title>Genome Sequence of Physisporinus lineatus.</title>
        <authorList>
            <person name="Buettner E."/>
        </authorList>
    </citation>
    <scope>NUCLEOTIDE SEQUENCE</scope>
    <source>
        <strain evidence="11">VT162</strain>
    </source>
</reference>
<evidence type="ECO:0000256" key="7">
    <source>
        <dbReference type="ARBA" id="ARBA00022729"/>
    </source>
</evidence>
<dbReference type="GO" id="GO:0046872">
    <property type="term" value="F:metal ion binding"/>
    <property type="evidence" value="ECO:0007669"/>
    <property type="project" value="UniProtKB-KW"/>
</dbReference>
<evidence type="ECO:0000313" key="12">
    <source>
        <dbReference type="Proteomes" id="UP001212997"/>
    </source>
</evidence>
<keyword evidence="12" id="KW-1185">Reference proteome</keyword>
<keyword evidence="7" id="KW-0732">Signal</keyword>
<comment type="subcellular location">
    <subcellularLocation>
        <location evidence="2">Secreted</location>
    </subcellularLocation>
</comment>
<dbReference type="AlphaFoldDB" id="A0AAD5URZ0"/>
<evidence type="ECO:0000256" key="6">
    <source>
        <dbReference type="ARBA" id="ARBA00022723"/>
    </source>
</evidence>
<proteinExistence type="inferred from homology"/>
<comment type="caution">
    <text evidence="11">The sequence shown here is derived from an EMBL/GenBank/DDBJ whole genome shotgun (WGS) entry which is preliminary data.</text>
</comment>
<sequence>MTKTSGSGDPSLQAYIAKRSALIAQDRARRVDYGKEYSSIEEDADLIVRKIRAEEDVSVWGQGEESTSIYRPNGDAPRLFPGMEFLTAKLAPSNWESVPPEFKPFPKAYSTTATSLTDDDYTPGDFVPILKARETFSSCIGVGGPQGFDQWVVDSLMIRPSEAYDQFDTSTKIWRKFRAIFEVSASLVYYRPIWLEYIRQFFTTSIEDGISYIEARINFRQQLMWDADGELNVPHRQWLVDFNTVMNEVRSSHPDDFVGARVIYTTIRFVSAEELEWYLEDCMQLKQEFPDLIAGFDLVGHEDSLKPLVDYIQPLTRFVERQKELGLDIPFIFHAGETCGDGSKADMNLYDAILLGTKRIGHGFSLVKHPKLMEICRTEGIAVEVCPISNEILRLTSSMPMHPLPVLLNQGVPVVLSSDDPAIFGNMGLTYDFFQVLVASEVNGLVTLGEIAQDSIKYSTLSEADKNTALALWKRKWRKFLSTIVEEHRSILGTDSN</sequence>
<evidence type="ECO:0000256" key="9">
    <source>
        <dbReference type="ARBA" id="ARBA00047764"/>
    </source>
</evidence>
<dbReference type="EC" id="3.5.4.4" evidence="4"/>
<evidence type="ECO:0000256" key="1">
    <source>
        <dbReference type="ARBA" id="ARBA00001947"/>
    </source>
</evidence>
<dbReference type="Proteomes" id="UP001212997">
    <property type="component" value="Unassembled WGS sequence"/>
</dbReference>
<evidence type="ECO:0000256" key="2">
    <source>
        <dbReference type="ARBA" id="ARBA00004613"/>
    </source>
</evidence>
<dbReference type="GO" id="GO:0004000">
    <property type="term" value="F:adenosine deaminase activity"/>
    <property type="evidence" value="ECO:0007669"/>
    <property type="project" value="TreeGrafter"/>
</dbReference>
<evidence type="ECO:0000259" key="10">
    <source>
        <dbReference type="Pfam" id="PF00962"/>
    </source>
</evidence>
<dbReference type="Pfam" id="PF00962">
    <property type="entry name" value="A_deaminase"/>
    <property type="match status" value="1"/>
</dbReference>
<comment type="similarity">
    <text evidence="3">Belongs to the metallo-dependent hydrolases superfamily. Adenosine and AMP deaminases family. ADGF subfamily.</text>
</comment>
<keyword evidence="8" id="KW-0378">Hydrolase</keyword>
<dbReference type="EMBL" id="JANAWD010000748">
    <property type="protein sequence ID" value="KAJ3476128.1"/>
    <property type="molecule type" value="Genomic_DNA"/>
</dbReference>
<evidence type="ECO:0000256" key="4">
    <source>
        <dbReference type="ARBA" id="ARBA00012784"/>
    </source>
</evidence>
<evidence type="ECO:0000313" key="11">
    <source>
        <dbReference type="EMBL" id="KAJ3476128.1"/>
    </source>
</evidence>
<dbReference type="GO" id="GO:0006154">
    <property type="term" value="P:adenosine catabolic process"/>
    <property type="evidence" value="ECO:0007669"/>
    <property type="project" value="TreeGrafter"/>
</dbReference>
<comment type="cofactor">
    <cofactor evidence="1">
        <name>Zn(2+)</name>
        <dbReference type="ChEBI" id="CHEBI:29105"/>
    </cofactor>
</comment>
<dbReference type="InterPro" id="IPR001365">
    <property type="entry name" value="A_deaminase_dom"/>
</dbReference>
<dbReference type="Gene3D" id="3.20.20.140">
    <property type="entry name" value="Metal-dependent hydrolases"/>
    <property type="match status" value="1"/>
</dbReference>
<dbReference type="InterPro" id="IPR006330">
    <property type="entry name" value="Ado/ade_deaminase"/>
</dbReference>
<evidence type="ECO:0000256" key="5">
    <source>
        <dbReference type="ARBA" id="ARBA00022525"/>
    </source>
</evidence>
<comment type="catalytic activity">
    <reaction evidence="9">
        <text>adenosine + H2O + H(+) = inosine + NH4(+)</text>
        <dbReference type="Rhea" id="RHEA:24408"/>
        <dbReference type="ChEBI" id="CHEBI:15377"/>
        <dbReference type="ChEBI" id="CHEBI:15378"/>
        <dbReference type="ChEBI" id="CHEBI:16335"/>
        <dbReference type="ChEBI" id="CHEBI:17596"/>
        <dbReference type="ChEBI" id="CHEBI:28938"/>
        <dbReference type="EC" id="3.5.4.4"/>
    </reaction>
</comment>
<gene>
    <name evidence="11" type="ORF">NLI96_g11380</name>
</gene>
<evidence type="ECO:0000256" key="3">
    <source>
        <dbReference type="ARBA" id="ARBA00006083"/>
    </source>
</evidence>
<dbReference type="SUPFAM" id="SSF51556">
    <property type="entry name" value="Metallo-dependent hydrolases"/>
    <property type="match status" value="1"/>
</dbReference>
<dbReference type="FunFam" id="3.20.20.140:FF:000017">
    <property type="entry name" value="Adenosine deaminase 2"/>
    <property type="match status" value="1"/>
</dbReference>
<dbReference type="GO" id="GO:0046103">
    <property type="term" value="P:inosine biosynthetic process"/>
    <property type="evidence" value="ECO:0007669"/>
    <property type="project" value="TreeGrafter"/>
</dbReference>
<evidence type="ECO:0000256" key="8">
    <source>
        <dbReference type="ARBA" id="ARBA00022801"/>
    </source>
</evidence>
<organism evidence="11 12">
    <name type="scientific">Meripilus lineatus</name>
    <dbReference type="NCBI Taxonomy" id="2056292"/>
    <lineage>
        <taxon>Eukaryota</taxon>
        <taxon>Fungi</taxon>
        <taxon>Dikarya</taxon>
        <taxon>Basidiomycota</taxon>
        <taxon>Agaricomycotina</taxon>
        <taxon>Agaricomycetes</taxon>
        <taxon>Polyporales</taxon>
        <taxon>Meripilaceae</taxon>
        <taxon>Meripilus</taxon>
    </lineage>
</organism>
<accession>A0AAD5URZ0</accession>
<protein>
    <recommendedName>
        <fullName evidence="4">adenosine deaminase</fullName>
        <ecNumber evidence="4">3.5.4.4</ecNumber>
    </recommendedName>
</protein>